<dbReference type="InterPro" id="IPR023333">
    <property type="entry name" value="Proteasome_suB-type"/>
</dbReference>
<keyword evidence="2" id="KW-1185">Reference proteome</keyword>
<dbReference type="InterPro" id="IPR001353">
    <property type="entry name" value="Proteasome_sua/b"/>
</dbReference>
<dbReference type="Pfam" id="PF00227">
    <property type="entry name" value="Proteasome"/>
    <property type="match status" value="1"/>
</dbReference>
<dbReference type="OrthoDB" id="204949at2759"/>
<keyword evidence="1" id="KW-0647">Proteasome</keyword>
<protein>
    <submittedName>
        <fullName evidence="1">20S proteasome, regulatory subunit beta type PSMB3/PUP3</fullName>
    </submittedName>
</protein>
<dbReference type="Gene3D" id="3.60.20.10">
    <property type="entry name" value="Glutamine Phosphoribosylpyrophosphate, subunit 1, domain 1"/>
    <property type="match status" value="1"/>
</dbReference>
<gene>
    <name evidence="1" type="ORF">M153_13560001237</name>
</gene>
<dbReference type="SUPFAM" id="SSF56235">
    <property type="entry name" value="N-terminal nucleophile aminohydrolases (Ntn hydrolases)"/>
    <property type="match status" value="1"/>
</dbReference>
<dbReference type="AlphaFoldDB" id="A0A0R0M470"/>
<comment type="caution">
    <text evidence="1">The sequence shown here is derived from an EMBL/GenBank/DDBJ whole genome shotgun (WGS) entry which is preliminary data.</text>
</comment>
<dbReference type="PANTHER" id="PTHR32194:SF10">
    <property type="entry name" value="PROTEASOME SUBUNIT BETA TYPE-3"/>
    <property type="match status" value="1"/>
</dbReference>
<dbReference type="Proteomes" id="UP000051530">
    <property type="component" value="Unassembled WGS sequence"/>
</dbReference>
<evidence type="ECO:0000313" key="2">
    <source>
        <dbReference type="Proteomes" id="UP000051530"/>
    </source>
</evidence>
<dbReference type="GO" id="GO:0010499">
    <property type="term" value="P:proteasomal ubiquitin-independent protein catabolic process"/>
    <property type="evidence" value="ECO:0007669"/>
    <property type="project" value="EnsemblFungi"/>
</dbReference>
<sequence length="204" mass="22572">MSDISTYYGGSVLALKGATSALIISDTRLGARNLTSSCNFERIKQITPHSLIGFTMFAPDGQMMIKDMIRESRIFEVTNNRELDIKELASCLSHYLYTNRTMPRYIEPIIAGIDDQNRPYINAMDCLGCGSEYDFVAGGTSVVNLMGLAEALFIPNLDDQDLFTTGMQIFLNAVDRDALSGWGATAFLINSNGIIKREVKARMD</sequence>
<dbReference type="GO" id="GO:0043161">
    <property type="term" value="P:proteasome-mediated ubiquitin-dependent protein catabolic process"/>
    <property type="evidence" value="ECO:0007669"/>
    <property type="project" value="EnsemblFungi"/>
</dbReference>
<dbReference type="InterPro" id="IPR029055">
    <property type="entry name" value="Ntn_hydrolases_N"/>
</dbReference>
<dbReference type="GO" id="GO:0019774">
    <property type="term" value="C:proteasome core complex, beta-subunit complex"/>
    <property type="evidence" value="ECO:0007669"/>
    <property type="project" value="EnsemblFungi"/>
</dbReference>
<dbReference type="GO" id="GO:0005737">
    <property type="term" value="C:cytoplasm"/>
    <property type="evidence" value="ECO:0007669"/>
    <property type="project" value="TreeGrafter"/>
</dbReference>
<accession>A0A0R0M470</accession>
<dbReference type="PANTHER" id="PTHR32194">
    <property type="entry name" value="METALLOPROTEASE TLDD"/>
    <property type="match status" value="1"/>
</dbReference>
<dbReference type="VEuPathDB" id="MicrosporidiaDB:M153_13560001237"/>
<organism evidence="1 2">
    <name type="scientific">Pseudoloma neurophilia</name>
    <dbReference type="NCBI Taxonomy" id="146866"/>
    <lineage>
        <taxon>Eukaryota</taxon>
        <taxon>Fungi</taxon>
        <taxon>Fungi incertae sedis</taxon>
        <taxon>Microsporidia</taxon>
        <taxon>Pseudoloma</taxon>
    </lineage>
</organism>
<reference evidence="1 2" key="1">
    <citation type="submission" date="2015-07" db="EMBL/GenBank/DDBJ databases">
        <title>The genome of Pseudoloma neurophilia, a relevant intracellular parasite of the zebrafish.</title>
        <authorList>
            <person name="Ndikumana S."/>
            <person name="Pelin A."/>
            <person name="Sanders J."/>
            <person name="Corradi N."/>
        </authorList>
    </citation>
    <scope>NUCLEOTIDE SEQUENCE [LARGE SCALE GENOMIC DNA]</scope>
    <source>
        <strain evidence="1 2">MK1</strain>
    </source>
</reference>
<name>A0A0R0M470_9MICR</name>
<proteinExistence type="predicted"/>
<evidence type="ECO:0000313" key="1">
    <source>
        <dbReference type="EMBL" id="KRH93179.1"/>
    </source>
</evidence>
<dbReference type="EMBL" id="LGUB01000450">
    <property type="protein sequence ID" value="KRH93179.1"/>
    <property type="molecule type" value="Genomic_DNA"/>
</dbReference>
<dbReference type="GO" id="GO:0061133">
    <property type="term" value="F:endopeptidase activator activity"/>
    <property type="evidence" value="ECO:0007669"/>
    <property type="project" value="EnsemblFungi"/>
</dbReference>